<gene>
    <name evidence="1" type="ORF">ASZ90_016489</name>
</gene>
<sequence>MGGSKKPCCTAEALRRIRQVEIGGIMVGLAMLDDIIDEVQGVHLTGNEAIAEALLERVKVYNYIPKAAESAYRNALISEYEKKVTR</sequence>
<reference evidence="1" key="1">
    <citation type="journal article" date="2015" name="Proc. Natl. Acad. Sci. U.S.A.">
        <title>Networks of energetic and metabolic interactions define dynamics in microbial communities.</title>
        <authorList>
            <person name="Embree M."/>
            <person name="Liu J.K."/>
            <person name="Al-Bassam M.M."/>
            <person name="Zengler K."/>
        </authorList>
    </citation>
    <scope>NUCLEOTIDE SEQUENCE</scope>
</reference>
<evidence type="ECO:0000313" key="1">
    <source>
        <dbReference type="EMBL" id="KUG11101.1"/>
    </source>
</evidence>
<name>A0A0W8ERB0_9ZZZZ</name>
<protein>
    <submittedName>
        <fullName evidence="1">Uncharacterized protein</fullName>
    </submittedName>
</protein>
<organism evidence="1">
    <name type="scientific">hydrocarbon metagenome</name>
    <dbReference type="NCBI Taxonomy" id="938273"/>
    <lineage>
        <taxon>unclassified sequences</taxon>
        <taxon>metagenomes</taxon>
        <taxon>ecological metagenomes</taxon>
    </lineage>
</organism>
<dbReference type="AlphaFoldDB" id="A0A0W8ERB0"/>
<dbReference type="EMBL" id="LNQE01001734">
    <property type="protein sequence ID" value="KUG11101.1"/>
    <property type="molecule type" value="Genomic_DNA"/>
</dbReference>
<accession>A0A0W8ERB0</accession>
<proteinExistence type="predicted"/>
<comment type="caution">
    <text evidence="1">The sequence shown here is derived from an EMBL/GenBank/DDBJ whole genome shotgun (WGS) entry which is preliminary data.</text>
</comment>